<organism evidence="7 8">
    <name type="scientific">Crateriforma conspicua</name>
    <dbReference type="NCBI Taxonomy" id="2527996"/>
    <lineage>
        <taxon>Bacteria</taxon>
        <taxon>Pseudomonadati</taxon>
        <taxon>Planctomycetota</taxon>
        <taxon>Planctomycetia</taxon>
        <taxon>Planctomycetales</taxon>
        <taxon>Planctomycetaceae</taxon>
        <taxon>Crateriforma</taxon>
    </lineage>
</organism>
<keyword evidence="5" id="KW-0804">Transcription</keyword>
<comment type="caution">
    <text evidence="7">The sequence shown here is derived from an EMBL/GenBank/DDBJ whole genome shotgun (WGS) entry which is preliminary data.</text>
</comment>
<dbReference type="GO" id="GO:0003677">
    <property type="term" value="F:DNA binding"/>
    <property type="evidence" value="ECO:0007669"/>
    <property type="project" value="UniProtKB-KW"/>
</dbReference>
<keyword evidence="2" id="KW-0805">Transcription regulation</keyword>
<evidence type="ECO:0000256" key="2">
    <source>
        <dbReference type="ARBA" id="ARBA00023015"/>
    </source>
</evidence>
<dbReference type="NCBIfam" id="TIGR02937">
    <property type="entry name" value="sigma70-ECF"/>
    <property type="match status" value="1"/>
</dbReference>
<proteinExistence type="inferred from homology"/>
<dbReference type="GO" id="GO:0016987">
    <property type="term" value="F:sigma factor activity"/>
    <property type="evidence" value="ECO:0007669"/>
    <property type="project" value="UniProtKB-KW"/>
</dbReference>
<dbReference type="Gene3D" id="1.10.1740.10">
    <property type="match status" value="1"/>
</dbReference>
<dbReference type="OrthoDB" id="291970at2"/>
<evidence type="ECO:0000313" key="7">
    <source>
        <dbReference type="EMBL" id="TWT69761.1"/>
    </source>
</evidence>
<dbReference type="PANTHER" id="PTHR43133:SF8">
    <property type="entry name" value="RNA POLYMERASE SIGMA FACTOR HI_1459-RELATED"/>
    <property type="match status" value="1"/>
</dbReference>
<evidence type="ECO:0000259" key="6">
    <source>
        <dbReference type="Pfam" id="PF08281"/>
    </source>
</evidence>
<keyword evidence="8" id="KW-1185">Reference proteome</keyword>
<dbReference type="InterPro" id="IPR014284">
    <property type="entry name" value="RNA_pol_sigma-70_dom"/>
</dbReference>
<comment type="similarity">
    <text evidence="1">Belongs to the sigma-70 factor family. ECF subfamily.</text>
</comment>
<dbReference type="InterPro" id="IPR039425">
    <property type="entry name" value="RNA_pol_sigma-70-like"/>
</dbReference>
<dbReference type="Pfam" id="PF08281">
    <property type="entry name" value="Sigma70_r4_2"/>
    <property type="match status" value="1"/>
</dbReference>
<dbReference type="PANTHER" id="PTHR43133">
    <property type="entry name" value="RNA POLYMERASE ECF-TYPE SIGMA FACTO"/>
    <property type="match status" value="1"/>
</dbReference>
<dbReference type="InterPro" id="IPR036388">
    <property type="entry name" value="WH-like_DNA-bd_sf"/>
</dbReference>
<sequence>MSESEAFEPIDGDDTDLTERICQHDSDALAELMRRRENSLKGFVRSLCSDRLLSVVEVDDLYQEISAAAISSLATAPLDQYTPVQWLQQLARRRVVDAHRFHFEAQRRDAGRQSSLQAGADDQKGGLEALLAASFTTASAAFSRDIRMIRLQEAIDELGDEARQAVMMRYSRGLPSKEIAEQLGKTDASVRVLLSRSLRQLEKKLSDVRPTR</sequence>
<dbReference type="InterPro" id="IPR013324">
    <property type="entry name" value="RNA_pol_sigma_r3/r4-like"/>
</dbReference>
<dbReference type="SUPFAM" id="SSF88659">
    <property type="entry name" value="Sigma3 and sigma4 domains of RNA polymerase sigma factors"/>
    <property type="match status" value="1"/>
</dbReference>
<dbReference type="Proteomes" id="UP000317238">
    <property type="component" value="Unassembled WGS sequence"/>
</dbReference>
<evidence type="ECO:0000256" key="5">
    <source>
        <dbReference type="ARBA" id="ARBA00023163"/>
    </source>
</evidence>
<dbReference type="Gene3D" id="1.10.10.10">
    <property type="entry name" value="Winged helix-like DNA-binding domain superfamily/Winged helix DNA-binding domain"/>
    <property type="match status" value="1"/>
</dbReference>
<protein>
    <submittedName>
        <fullName evidence="7">RNA polymerase sigma factor</fullName>
    </submittedName>
</protein>
<dbReference type="EMBL" id="SJPL01000001">
    <property type="protein sequence ID" value="TWT69761.1"/>
    <property type="molecule type" value="Genomic_DNA"/>
</dbReference>
<evidence type="ECO:0000313" key="8">
    <source>
        <dbReference type="Proteomes" id="UP000317238"/>
    </source>
</evidence>
<accession>A0A5C5Y553</accession>
<gene>
    <name evidence="7" type="ORF">Pan14r_20530</name>
</gene>
<dbReference type="InterPro" id="IPR013325">
    <property type="entry name" value="RNA_pol_sigma_r2"/>
</dbReference>
<keyword evidence="4" id="KW-0238">DNA-binding</keyword>
<dbReference type="InterPro" id="IPR013249">
    <property type="entry name" value="RNA_pol_sigma70_r4_t2"/>
</dbReference>
<keyword evidence="3" id="KW-0731">Sigma factor</keyword>
<name>A0A5C5Y553_9PLAN</name>
<dbReference type="RefSeq" id="WP_145300050.1">
    <property type="nucleotide sequence ID" value="NZ_CP036319.1"/>
</dbReference>
<evidence type="ECO:0000256" key="4">
    <source>
        <dbReference type="ARBA" id="ARBA00023125"/>
    </source>
</evidence>
<dbReference type="SUPFAM" id="SSF88946">
    <property type="entry name" value="Sigma2 domain of RNA polymerase sigma factors"/>
    <property type="match status" value="1"/>
</dbReference>
<evidence type="ECO:0000256" key="1">
    <source>
        <dbReference type="ARBA" id="ARBA00010641"/>
    </source>
</evidence>
<feature type="domain" description="RNA polymerase sigma factor 70 region 4 type 2" evidence="6">
    <location>
        <begin position="150"/>
        <end position="201"/>
    </location>
</feature>
<dbReference type="CDD" id="cd06171">
    <property type="entry name" value="Sigma70_r4"/>
    <property type="match status" value="1"/>
</dbReference>
<dbReference type="AlphaFoldDB" id="A0A5C5Y553"/>
<evidence type="ECO:0000256" key="3">
    <source>
        <dbReference type="ARBA" id="ARBA00023082"/>
    </source>
</evidence>
<dbReference type="GO" id="GO:0006352">
    <property type="term" value="P:DNA-templated transcription initiation"/>
    <property type="evidence" value="ECO:0007669"/>
    <property type="project" value="InterPro"/>
</dbReference>
<reference evidence="7 8" key="1">
    <citation type="submission" date="2019-02" db="EMBL/GenBank/DDBJ databases">
        <title>Deep-cultivation of Planctomycetes and their phenomic and genomic characterization uncovers novel biology.</title>
        <authorList>
            <person name="Wiegand S."/>
            <person name="Jogler M."/>
            <person name="Boedeker C."/>
            <person name="Pinto D."/>
            <person name="Vollmers J."/>
            <person name="Rivas-Marin E."/>
            <person name="Kohn T."/>
            <person name="Peeters S.H."/>
            <person name="Heuer A."/>
            <person name="Rast P."/>
            <person name="Oberbeckmann S."/>
            <person name="Bunk B."/>
            <person name="Jeske O."/>
            <person name="Meyerdierks A."/>
            <person name="Storesund J.E."/>
            <person name="Kallscheuer N."/>
            <person name="Luecker S."/>
            <person name="Lage O.M."/>
            <person name="Pohl T."/>
            <person name="Merkel B.J."/>
            <person name="Hornburger P."/>
            <person name="Mueller R.-W."/>
            <person name="Bruemmer F."/>
            <person name="Labrenz M."/>
            <person name="Spormann A.M."/>
            <person name="Op Den Camp H."/>
            <person name="Overmann J."/>
            <person name="Amann R."/>
            <person name="Jetten M.S.M."/>
            <person name="Mascher T."/>
            <person name="Medema M.H."/>
            <person name="Devos D.P."/>
            <person name="Kaster A.-K."/>
            <person name="Ovreas L."/>
            <person name="Rohde M."/>
            <person name="Galperin M.Y."/>
            <person name="Jogler C."/>
        </authorList>
    </citation>
    <scope>NUCLEOTIDE SEQUENCE [LARGE SCALE GENOMIC DNA]</scope>
    <source>
        <strain evidence="7 8">Pan14r</strain>
    </source>
</reference>